<evidence type="ECO:0000313" key="2">
    <source>
        <dbReference type="Proteomes" id="UP000632222"/>
    </source>
</evidence>
<proteinExistence type="predicted"/>
<comment type="caution">
    <text evidence="1">The sequence shown here is derived from an EMBL/GenBank/DDBJ whole genome shotgun (WGS) entry which is preliminary data.</text>
</comment>
<reference evidence="2" key="1">
    <citation type="journal article" date="2019" name="Int. J. Syst. Evol. Microbiol.">
        <title>The Global Catalogue of Microorganisms (GCM) 10K type strain sequencing project: providing services to taxonomists for standard genome sequencing and annotation.</title>
        <authorList>
            <consortium name="The Broad Institute Genomics Platform"/>
            <consortium name="The Broad Institute Genome Sequencing Center for Infectious Disease"/>
            <person name="Wu L."/>
            <person name="Ma J."/>
        </authorList>
    </citation>
    <scope>NUCLEOTIDE SEQUENCE [LARGE SCALE GENOMIC DNA]</scope>
    <source>
        <strain evidence="2">JCM 14370</strain>
    </source>
</reference>
<keyword evidence="2" id="KW-1185">Reference proteome</keyword>
<dbReference type="SUPFAM" id="SSF54211">
    <property type="entry name" value="Ribosomal protein S5 domain 2-like"/>
    <property type="match status" value="1"/>
</dbReference>
<name>A0ABQ2CUV3_9DEIO</name>
<dbReference type="Proteomes" id="UP000632222">
    <property type="component" value="Unassembled WGS sequence"/>
</dbReference>
<gene>
    <name evidence="1" type="ORF">GCM10008938_01170</name>
</gene>
<accession>A0ABQ2CUV3</accession>
<dbReference type="RefSeq" id="WP_188998232.1">
    <property type="nucleotide sequence ID" value="NZ_BMOD01000001.1"/>
</dbReference>
<sequence length="379" mass="43496">MTASDGQHHLQTLLNRLYPSEQHRRDALMLHGEEVLGLLPFDLIELKHPSGTPAGLVFILPYSVHPGSRAVQVPSPLPEWSFCMHILLCEGPEPLLDAQHIEQQILAYLQNLAHQDPETLHELLQLHDAGLKTLALEDETLYRLLIHHFVFETTRGNLNLQEYLKHTGYLRFIPHPDQYRQVEQVARAQEHFIINASYPRDTELLTLYAKLYPDSSVELMDAAGYATHLPMIEHPSLEHLLENARQVLQEFQLTIDMRSFKPASQPALLVASEAYKHHQHFQKNRTHLSPLWTEVIEQLIEQEQAPQARLFLNFDSPLVQSLLEVQDLAVMQESLRMIYLQAVLLGRHPISDHEMDLLAGGLQSLVTWGLQASRYRNLN</sequence>
<dbReference type="InterPro" id="IPR020568">
    <property type="entry name" value="Ribosomal_Su5_D2-typ_SF"/>
</dbReference>
<protein>
    <submittedName>
        <fullName evidence="1">Uncharacterized protein</fullName>
    </submittedName>
</protein>
<organism evidence="1 2">
    <name type="scientific">Deinococcus roseus</name>
    <dbReference type="NCBI Taxonomy" id="392414"/>
    <lineage>
        <taxon>Bacteria</taxon>
        <taxon>Thermotogati</taxon>
        <taxon>Deinococcota</taxon>
        <taxon>Deinococci</taxon>
        <taxon>Deinococcales</taxon>
        <taxon>Deinococcaceae</taxon>
        <taxon>Deinococcus</taxon>
    </lineage>
</organism>
<dbReference type="EMBL" id="BMOD01000001">
    <property type="protein sequence ID" value="GGJ18944.1"/>
    <property type="molecule type" value="Genomic_DNA"/>
</dbReference>
<evidence type="ECO:0000313" key="1">
    <source>
        <dbReference type="EMBL" id="GGJ18944.1"/>
    </source>
</evidence>